<dbReference type="PANTHER" id="PTHR43179:SF12">
    <property type="entry name" value="GALACTOFURANOSYLTRANSFERASE GLFT2"/>
    <property type="match status" value="1"/>
</dbReference>
<dbReference type="RefSeq" id="WP_225690467.1">
    <property type="nucleotide sequence ID" value="NZ_JAERSE020000006.1"/>
</dbReference>
<dbReference type="InterPro" id="IPR029044">
    <property type="entry name" value="Nucleotide-diphossugar_trans"/>
</dbReference>
<dbReference type="PANTHER" id="PTHR43179">
    <property type="entry name" value="RHAMNOSYLTRANSFERASE WBBL"/>
    <property type="match status" value="1"/>
</dbReference>
<dbReference type="Pfam" id="PF00535">
    <property type="entry name" value="Glycos_transf_2"/>
    <property type="match status" value="1"/>
</dbReference>
<dbReference type="EMBL" id="JAERSE020000006">
    <property type="protein sequence ID" value="MCA6069283.1"/>
    <property type="molecule type" value="Genomic_DNA"/>
</dbReference>
<dbReference type="SUPFAM" id="SSF53448">
    <property type="entry name" value="Nucleotide-diphospho-sugar transferases"/>
    <property type="match status" value="1"/>
</dbReference>
<name>A0ABS8A5N5_9FLAO</name>
<evidence type="ECO:0000259" key="4">
    <source>
        <dbReference type="Pfam" id="PF00535"/>
    </source>
</evidence>
<proteinExistence type="inferred from homology"/>
<accession>A0ABS8A5N5</accession>
<comment type="caution">
    <text evidence="5">The sequence shown here is derived from an EMBL/GenBank/DDBJ whole genome shotgun (WGS) entry which is preliminary data.</text>
</comment>
<dbReference type="Gene3D" id="3.90.550.10">
    <property type="entry name" value="Spore Coat Polysaccharide Biosynthesis Protein SpsA, Chain A"/>
    <property type="match status" value="1"/>
</dbReference>
<gene>
    <name evidence="5" type="ORF">JI747_019120</name>
</gene>
<evidence type="ECO:0000313" key="6">
    <source>
        <dbReference type="Proteomes" id="UP000618240"/>
    </source>
</evidence>
<protein>
    <submittedName>
        <fullName evidence="5">Glycosyltransferase family 2 protein</fullName>
    </submittedName>
</protein>
<comment type="similarity">
    <text evidence="1">Belongs to the glycosyltransferase 2 family.</text>
</comment>
<keyword evidence="3" id="KW-0808">Transferase</keyword>
<dbReference type="Proteomes" id="UP000618240">
    <property type="component" value="Unassembled WGS sequence"/>
</dbReference>
<reference evidence="5 6" key="1">
    <citation type="submission" date="2021-09" db="EMBL/GenBank/DDBJ databases">
        <title>Genome sequencing and assembly of Chryseobacterium sp. RG1.</title>
        <authorList>
            <person name="Chhetri G."/>
        </authorList>
    </citation>
    <scope>NUCLEOTIDE SEQUENCE [LARGE SCALE GENOMIC DNA]</scope>
    <source>
        <strain evidence="5 6">RG1</strain>
    </source>
</reference>
<feature type="domain" description="Glycosyltransferase 2-like" evidence="4">
    <location>
        <begin position="6"/>
        <end position="181"/>
    </location>
</feature>
<evidence type="ECO:0000256" key="1">
    <source>
        <dbReference type="ARBA" id="ARBA00006739"/>
    </source>
</evidence>
<evidence type="ECO:0000256" key="3">
    <source>
        <dbReference type="ARBA" id="ARBA00022679"/>
    </source>
</evidence>
<sequence length="287" mass="33355">MNDLAIIILNYNSYEDTSREVNSLLNEGISQKSIYVVDNNSKDRDKIEKFGDEKQINYILSNHNGGYAYGNNLAINKAIEEGKNYFLLLNPDIEISLASIQQLYKGLKEFSNIGIIGPRICYRNERNKIFSDGGLLFPEKGFMGGHANGEQNKKDIKISDYNYDIKYVDGSALMFRKEILSEAGFMNEKFFMYYEESEWCLRLMNNTKWKIAVNTQCEAYNLASNKGSFYEYYMTRNRIWVCRMYNGNVKFVIKERLKLAKKAFKKNNFSLAKAYLKGIYWGLNSKL</sequence>
<dbReference type="InterPro" id="IPR001173">
    <property type="entry name" value="Glyco_trans_2-like"/>
</dbReference>
<evidence type="ECO:0000313" key="5">
    <source>
        <dbReference type="EMBL" id="MCA6069283.1"/>
    </source>
</evidence>
<organism evidence="5 6">
    <name type="scientific">Chryseobacterium tagetis</name>
    <dbReference type="NCBI Taxonomy" id="2801334"/>
    <lineage>
        <taxon>Bacteria</taxon>
        <taxon>Pseudomonadati</taxon>
        <taxon>Bacteroidota</taxon>
        <taxon>Flavobacteriia</taxon>
        <taxon>Flavobacteriales</taxon>
        <taxon>Weeksellaceae</taxon>
        <taxon>Chryseobacterium group</taxon>
        <taxon>Chryseobacterium</taxon>
    </lineage>
</organism>
<evidence type="ECO:0000256" key="2">
    <source>
        <dbReference type="ARBA" id="ARBA00022676"/>
    </source>
</evidence>
<keyword evidence="6" id="KW-1185">Reference proteome</keyword>
<keyword evidence="2" id="KW-0328">Glycosyltransferase</keyword>